<dbReference type="PANTHER" id="PTHR44845">
    <property type="entry name" value="CARRIER DOMAIN-CONTAINING PROTEIN"/>
    <property type="match status" value="1"/>
</dbReference>
<protein>
    <recommendedName>
        <fullName evidence="3">AMP-dependent synthetase/ligase domain-containing protein</fullName>
    </recommendedName>
</protein>
<gene>
    <name evidence="4" type="ORF">HMPREF3225_02078</name>
</gene>
<dbReference type="RefSeq" id="WP_155639652.1">
    <property type="nucleotide sequence ID" value="NZ_KQ957395.1"/>
</dbReference>
<keyword evidence="1" id="KW-0596">Phosphopantetheine</keyword>
<dbReference type="SUPFAM" id="SSF56801">
    <property type="entry name" value="Acetyl-CoA synthetase-like"/>
    <property type="match status" value="1"/>
</dbReference>
<dbReference type="Pfam" id="PF00501">
    <property type="entry name" value="AMP-binding"/>
    <property type="match status" value="1"/>
</dbReference>
<proteinExistence type="predicted"/>
<dbReference type="Gene3D" id="3.40.50.12780">
    <property type="entry name" value="N-terminal domain of ligase-like"/>
    <property type="match status" value="1"/>
</dbReference>
<dbReference type="InterPro" id="IPR000873">
    <property type="entry name" value="AMP-dep_synth/lig_dom"/>
</dbReference>
<evidence type="ECO:0000256" key="2">
    <source>
        <dbReference type="ARBA" id="ARBA00022553"/>
    </source>
</evidence>
<dbReference type="EMBL" id="LRQI01000084">
    <property type="protein sequence ID" value="KXA36812.1"/>
    <property type="molecule type" value="Genomic_DNA"/>
</dbReference>
<evidence type="ECO:0000256" key="1">
    <source>
        <dbReference type="ARBA" id="ARBA00022450"/>
    </source>
</evidence>
<accession>A0ABD4EDF1</accession>
<dbReference type="AlphaFoldDB" id="A0ABD4EDF1"/>
<organism evidence="4 5">
    <name type="scientific">Staphylococcus lugdunensis</name>
    <dbReference type="NCBI Taxonomy" id="28035"/>
    <lineage>
        <taxon>Bacteria</taxon>
        <taxon>Bacillati</taxon>
        <taxon>Bacillota</taxon>
        <taxon>Bacilli</taxon>
        <taxon>Bacillales</taxon>
        <taxon>Staphylococcaceae</taxon>
        <taxon>Staphylococcus</taxon>
    </lineage>
</organism>
<dbReference type="InterPro" id="IPR042099">
    <property type="entry name" value="ANL_N_sf"/>
</dbReference>
<feature type="non-terminal residue" evidence="4">
    <location>
        <position position="1"/>
    </location>
</feature>
<evidence type="ECO:0000259" key="3">
    <source>
        <dbReference type="Pfam" id="PF00501"/>
    </source>
</evidence>
<feature type="non-terminal residue" evidence="4">
    <location>
        <position position="187"/>
    </location>
</feature>
<name>A0ABD4EDF1_STALU</name>
<feature type="domain" description="AMP-dependent synthetase/ligase" evidence="3">
    <location>
        <begin position="6"/>
        <end position="145"/>
    </location>
</feature>
<keyword evidence="2" id="KW-0597">Phosphoprotein</keyword>
<dbReference type="Proteomes" id="UP000070063">
    <property type="component" value="Unassembled WGS sequence"/>
</dbReference>
<sequence>NGSIAFIPDPVFDVLSWKEVLNKYNITASWFTSSLFNVFIDLDPYLFSKISNVFVGGEALSRGHVLKALSVNPNTNFFNGYGPTENTTFTTTYKIPTDYSERSAISIGSLLANSEAVVVDDSNRIVPIYSQGELLVRGKGLSKGYVENKVNDNKNFLVEINEQTYYRTGDIVSFDGQRFHYIDRKDS</sequence>
<evidence type="ECO:0000313" key="5">
    <source>
        <dbReference type="Proteomes" id="UP000070063"/>
    </source>
</evidence>
<dbReference type="PANTHER" id="PTHR44845:SF7">
    <property type="entry name" value="PLIPASTATIN SYNTHASE SUBUNIT D"/>
    <property type="match status" value="1"/>
</dbReference>
<evidence type="ECO:0000313" key="4">
    <source>
        <dbReference type="EMBL" id="KXA36812.1"/>
    </source>
</evidence>
<reference evidence="4 5" key="1">
    <citation type="submission" date="2016-01" db="EMBL/GenBank/DDBJ databases">
        <authorList>
            <person name="Mitreva M."/>
            <person name="Pepin K.H."/>
            <person name="Mihindukulasuriya K.A."/>
            <person name="Fulton R."/>
            <person name="Fronick C."/>
            <person name="O'Laughlin M."/>
            <person name="Miner T."/>
            <person name="Herter B."/>
            <person name="Rosa B.A."/>
            <person name="Cordes M."/>
            <person name="Tomlinson C."/>
            <person name="Wollam A."/>
            <person name="Palsikar V.B."/>
            <person name="Mardis E.R."/>
            <person name="Wilson R.K."/>
        </authorList>
    </citation>
    <scope>NUCLEOTIDE SEQUENCE [LARGE SCALE GENOMIC DNA]</scope>
    <source>
        <strain evidence="4 5">MJR7738</strain>
    </source>
</reference>
<comment type="caution">
    <text evidence="4">The sequence shown here is derived from an EMBL/GenBank/DDBJ whole genome shotgun (WGS) entry which is preliminary data.</text>
</comment>